<feature type="transmembrane region" description="Helical" evidence="1">
    <location>
        <begin position="33"/>
        <end position="54"/>
    </location>
</feature>
<protein>
    <submittedName>
        <fullName evidence="2">Uncharacterized protein</fullName>
    </submittedName>
</protein>
<dbReference type="Proteomes" id="UP000053611">
    <property type="component" value="Unassembled WGS sequence"/>
</dbReference>
<organism evidence="2 3">
    <name type="scientific">Cutaneotrichosporon oleaginosum</name>
    <dbReference type="NCBI Taxonomy" id="879819"/>
    <lineage>
        <taxon>Eukaryota</taxon>
        <taxon>Fungi</taxon>
        <taxon>Dikarya</taxon>
        <taxon>Basidiomycota</taxon>
        <taxon>Agaricomycotina</taxon>
        <taxon>Tremellomycetes</taxon>
        <taxon>Trichosporonales</taxon>
        <taxon>Trichosporonaceae</taxon>
        <taxon>Cutaneotrichosporon</taxon>
    </lineage>
</organism>
<gene>
    <name evidence="2" type="ORF">CC85DRAFT_287271</name>
</gene>
<accession>A0A0J0XI23</accession>
<name>A0A0J0XI23_9TREE</name>
<evidence type="ECO:0000256" key="1">
    <source>
        <dbReference type="SAM" id="Phobius"/>
    </source>
</evidence>
<evidence type="ECO:0000313" key="2">
    <source>
        <dbReference type="EMBL" id="KLT40657.1"/>
    </source>
</evidence>
<keyword evidence="1" id="KW-0472">Membrane</keyword>
<dbReference type="EMBL" id="KQ087231">
    <property type="protein sequence ID" value="KLT40657.1"/>
    <property type="molecule type" value="Genomic_DNA"/>
</dbReference>
<dbReference type="AlphaFoldDB" id="A0A0J0XI23"/>
<evidence type="ECO:0000313" key="3">
    <source>
        <dbReference type="Proteomes" id="UP000053611"/>
    </source>
</evidence>
<dbReference type="GeneID" id="28984398"/>
<keyword evidence="1" id="KW-1133">Transmembrane helix</keyword>
<keyword evidence="3" id="KW-1185">Reference proteome</keyword>
<reference evidence="2 3" key="1">
    <citation type="submission" date="2015-03" db="EMBL/GenBank/DDBJ databases">
        <title>Genomics and transcriptomics of the oil-accumulating basidiomycete yeast T. oleaginosus allow insights into substrate utilization and the diverse evolutionary trajectories of mating systems in fungi.</title>
        <authorList>
            <consortium name="DOE Joint Genome Institute"/>
            <person name="Kourist R."/>
            <person name="Kracht O."/>
            <person name="Bracharz F."/>
            <person name="Lipzen A."/>
            <person name="Nolan M."/>
            <person name="Ohm R."/>
            <person name="Grigoriev I."/>
            <person name="Sun S."/>
            <person name="Heitman J."/>
            <person name="Bruck T."/>
            <person name="Nowrousian M."/>
        </authorList>
    </citation>
    <scope>NUCLEOTIDE SEQUENCE [LARGE SCALE GENOMIC DNA]</scope>
    <source>
        <strain evidence="2 3">IBC0246</strain>
    </source>
</reference>
<dbReference type="RefSeq" id="XP_018277148.1">
    <property type="nucleotide sequence ID" value="XM_018423795.1"/>
</dbReference>
<keyword evidence="1" id="KW-0812">Transmembrane</keyword>
<proteinExistence type="predicted"/>
<sequence>MRWGKKESAREKANREKRFGAARLDEEVKGESTGVRLLVVMLLLACIMGVGGGFSTSSADEGEVVPEDLD</sequence>